<evidence type="ECO:0000313" key="9">
    <source>
        <dbReference type="Proteomes" id="UP000183967"/>
    </source>
</evidence>
<evidence type="ECO:0000256" key="6">
    <source>
        <dbReference type="ARBA" id="ARBA00023014"/>
    </source>
</evidence>
<evidence type="ECO:0000256" key="1">
    <source>
        <dbReference type="ARBA" id="ARBA00001966"/>
    </source>
</evidence>
<dbReference type="GO" id="GO:0003824">
    <property type="term" value="F:catalytic activity"/>
    <property type="evidence" value="ECO:0007669"/>
    <property type="project" value="InterPro"/>
</dbReference>
<dbReference type="PIRSF" id="PIRSF037420">
    <property type="entry name" value="PQQ_syn_pqqE"/>
    <property type="match status" value="1"/>
</dbReference>
<feature type="domain" description="Radical SAM core" evidence="7">
    <location>
        <begin position="53"/>
        <end position="264"/>
    </location>
</feature>
<dbReference type="NCBIfam" id="TIGR04085">
    <property type="entry name" value="rSAM_more_4Fe4S"/>
    <property type="match status" value="1"/>
</dbReference>
<comment type="cofactor">
    <cofactor evidence="1">
        <name>[4Fe-4S] cluster</name>
        <dbReference type="ChEBI" id="CHEBI:49883"/>
    </cofactor>
</comment>
<keyword evidence="9" id="KW-1185">Reference proteome</keyword>
<evidence type="ECO:0000256" key="5">
    <source>
        <dbReference type="ARBA" id="ARBA00023004"/>
    </source>
</evidence>
<dbReference type="AlphaFoldDB" id="A0A1M5RFK5"/>
<dbReference type="CDD" id="cd01335">
    <property type="entry name" value="Radical_SAM"/>
    <property type="match status" value="1"/>
</dbReference>
<keyword evidence="2" id="KW-0004">4Fe-4S</keyword>
<evidence type="ECO:0000256" key="3">
    <source>
        <dbReference type="ARBA" id="ARBA00022691"/>
    </source>
</evidence>
<sequence length="398" mass="44991">MSIDPITCSEEELALFCFNRINLEKNNPDSDRKASNFSVEKLLAQQSKLKITLDSPLRILWKITGICNSDCVHCWASLGTEPTTSQLMSVAEQIGENNVLMVSLSGGEVFLRKDLFKVLKKLKSYNIIVEILTNGSLIDMETAKKLAKILNLETDVVQVSLDGSKASIHDKQRNSKIFGKAVQGIKNLRKCGIKVRIVFTATTINQYDIYNTYKLAVELDVQTFAPTPVFPLRRGKKFKNNLDSMGYIRQIAACKNIEDKVSTKLRIQVDQQYQFLMYKYFDLLDFGDIVLNQDRIVFPMETNATMQIDAAGEVIPGPEWETNLSAGNIYEEDLMSIWKKGKNWSEFRKGRNLIGTSCERCKVFPLCEGGNAKLAYEKYGTINMPDGSCLVNRRNLNV</sequence>
<dbReference type="InterPro" id="IPR017200">
    <property type="entry name" value="PqqE-like"/>
</dbReference>
<dbReference type="RefSeq" id="WP_073194701.1">
    <property type="nucleotide sequence ID" value="NZ_FQXO01000006.1"/>
</dbReference>
<dbReference type="InterPro" id="IPR007197">
    <property type="entry name" value="rSAM"/>
</dbReference>
<dbReference type="Pfam" id="PF13186">
    <property type="entry name" value="SPASM"/>
    <property type="match status" value="1"/>
</dbReference>
<dbReference type="SUPFAM" id="SSF102114">
    <property type="entry name" value="Radical SAM enzymes"/>
    <property type="match status" value="1"/>
</dbReference>
<dbReference type="GO" id="GO:0051539">
    <property type="term" value="F:4 iron, 4 sulfur cluster binding"/>
    <property type="evidence" value="ECO:0007669"/>
    <property type="project" value="UniProtKB-KW"/>
</dbReference>
<evidence type="ECO:0000313" key="8">
    <source>
        <dbReference type="EMBL" id="SHH25162.1"/>
    </source>
</evidence>
<keyword evidence="6" id="KW-0411">Iron-sulfur</keyword>
<keyword evidence="5" id="KW-0408">Iron</keyword>
<evidence type="ECO:0000256" key="2">
    <source>
        <dbReference type="ARBA" id="ARBA00022485"/>
    </source>
</evidence>
<dbReference type="SFLD" id="SFLDG01067">
    <property type="entry name" value="SPASM/twitch_domain_containing"/>
    <property type="match status" value="1"/>
</dbReference>
<dbReference type="SFLD" id="SFLDS00029">
    <property type="entry name" value="Radical_SAM"/>
    <property type="match status" value="1"/>
</dbReference>
<accession>A0A1M5RFK5</accession>
<dbReference type="EMBL" id="FQXO01000006">
    <property type="protein sequence ID" value="SHH25162.1"/>
    <property type="molecule type" value="Genomic_DNA"/>
</dbReference>
<gene>
    <name evidence="8" type="ORF">SAMN02745135_00202</name>
</gene>
<dbReference type="Proteomes" id="UP000183967">
    <property type="component" value="Unassembled WGS sequence"/>
</dbReference>
<proteinExistence type="predicted"/>
<dbReference type="InterPro" id="IPR013785">
    <property type="entry name" value="Aldolase_TIM"/>
</dbReference>
<dbReference type="PANTHER" id="PTHR11228">
    <property type="entry name" value="RADICAL SAM DOMAIN PROTEIN"/>
    <property type="match status" value="1"/>
</dbReference>
<keyword evidence="4" id="KW-0479">Metal-binding</keyword>
<keyword evidence="3" id="KW-0949">S-adenosyl-L-methionine</keyword>
<reference evidence="9" key="1">
    <citation type="submission" date="2016-11" db="EMBL/GenBank/DDBJ databases">
        <authorList>
            <person name="Varghese N."/>
            <person name="Submissions S."/>
        </authorList>
    </citation>
    <scope>NUCLEOTIDE SEQUENCE [LARGE SCALE GENOMIC DNA]</scope>
    <source>
        <strain evidence="9">DSM 13643</strain>
    </source>
</reference>
<organism evidence="8 9">
    <name type="scientific">Caloranaerobacter azorensis DSM 13643</name>
    <dbReference type="NCBI Taxonomy" id="1121264"/>
    <lineage>
        <taxon>Bacteria</taxon>
        <taxon>Bacillati</taxon>
        <taxon>Bacillota</taxon>
        <taxon>Tissierellia</taxon>
        <taxon>Tissierellales</taxon>
        <taxon>Thermohalobacteraceae</taxon>
        <taxon>Caloranaerobacter</taxon>
    </lineage>
</organism>
<protein>
    <submittedName>
        <fullName evidence="8">Radical SAM additional 4Fe4S-binding SPASM domain-containing protein</fullName>
    </submittedName>
</protein>
<dbReference type="Pfam" id="PF04055">
    <property type="entry name" value="Radical_SAM"/>
    <property type="match status" value="1"/>
</dbReference>
<dbReference type="OrthoDB" id="7021155at2"/>
<dbReference type="Gene3D" id="3.20.20.70">
    <property type="entry name" value="Aldolase class I"/>
    <property type="match status" value="1"/>
</dbReference>
<dbReference type="PANTHER" id="PTHR11228:SF7">
    <property type="entry name" value="PQQA PEPTIDE CYCLASE"/>
    <property type="match status" value="1"/>
</dbReference>
<dbReference type="PROSITE" id="PS51918">
    <property type="entry name" value="RADICAL_SAM"/>
    <property type="match status" value="1"/>
</dbReference>
<evidence type="ECO:0000256" key="4">
    <source>
        <dbReference type="ARBA" id="ARBA00022723"/>
    </source>
</evidence>
<evidence type="ECO:0000259" key="7">
    <source>
        <dbReference type="PROSITE" id="PS51918"/>
    </source>
</evidence>
<dbReference type="GO" id="GO:0046872">
    <property type="term" value="F:metal ion binding"/>
    <property type="evidence" value="ECO:0007669"/>
    <property type="project" value="UniProtKB-KW"/>
</dbReference>
<dbReference type="InterPro" id="IPR050377">
    <property type="entry name" value="Radical_SAM_PqqE_MftC-like"/>
</dbReference>
<name>A0A1M5RFK5_9FIRM</name>
<dbReference type="InterPro" id="IPR058240">
    <property type="entry name" value="rSAM_sf"/>
</dbReference>
<dbReference type="InterPro" id="IPR023885">
    <property type="entry name" value="4Fe4S-binding_SPASM_dom"/>
</dbReference>
<dbReference type="SFLD" id="SFLDG01386">
    <property type="entry name" value="main_SPASM_domain-containing"/>
    <property type="match status" value="1"/>
</dbReference>